<feature type="transmembrane region" description="Helical" evidence="6">
    <location>
        <begin position="893"/>
        <end position="911"/>
    </location>
</feature>
<dbReference type="OrthoDB" id="68611at2759"/>
<comment type="subcellular location">
    <subcellularLocation>
        <location evidence="1">Membrane</location>
        <topology evidence="1">Multi-pass membrane protein</topology>
    </subcellularLocation>
</comment>
<feature type="compositionally biased region" description="Polar residues" evidence="5">
    <location>
        <begin position="29"/>
        <end position="43"/>
    </location>
</feature>
<feature type="transmembrane region" description="Helical" evidence="6">
    <location>
        <begin position="458"/>
        <end position="480"/>
    </location>
</feature>
<feature type="transmembrane region" description="Helical" evidence="6">
    <location>
        <begin position="867"/>
        <end position="887"/>
    </location>
</feature>
<evidence type="ECO:0000259" key="8">
    <source>
        <dbReference type="Pfam" id="PF13515"/>
    </source>
</evidence>
<feature type="transmembrane region" description="Helical" evidence="6">
    <location>
        <begin position="815"/>
        <end position="832"/>
    </location>
</feature>
<dbReference type="AlphaFoldDB" id="A0A316UCM2"/>
<dbReference type="STRING" id="1684307.A0A316UCM2"/>
<reference evidence="9 10" key="1">
    <citation type="journal article" date="2018" name="Mol. Biol. Evol.">
        <title>Broad Genomic Sampling Reveals a Smut Pathogenic Ancestry of the Fungal Clade Ustilaginomycotina.</title>
        <authorList>
            <person name="Kijpornyongpan T."/>
            <person name="Mondo S.J."/>
            <person name="Barry K."/>
            <person name="Sandor L."/>
            <person name="Lee J."/>
            <person name="Lipzen A."/>
            <person name="Pangilinan J."/>
            <person name="LaButti K."/>
            <person name="Hainaut M."/>
            <person name="Henrissat B."/>
            <person name="Grigoriev I.V."/>
            <person name="Spatafora J.W."/>
            <person name="Aime M.C."/>
        </authorList>
    </citation>
    <scope>NUCLEOTIDE SEQUENCE [LARGE SCALE GENOMIC DNA]</scope>
    <source>
        <strain evidence="9 10">MCA 4718</strain>
    </source>
</reference>
<feature type="transmembrane region" description="Helical" evidence="6">
    <location>
        <begin position="301"/>
        <end position="317"/>
    </location>
</feature>
<proteinExistence type="predicted"/>
<evidence type="ECO:0000256" key="1">
    <source>
        <dbReference type="ARBA" id="ARBA00004141"/>
    </source>
</evidence>
<evidence type="ECO:0000256" key="4">
    <source>
        <dbReference type="ARBA" id="ARBA00023136"/>
    </source>
</evidence>
<feature type="domain" description="Integral membrane bound transporter" evidence="8">
    <location>
        <begin position="842"/>
        <end position="962"/>
    </location>
</feature>
<feature type="non-terminal residue" evidence="9">
    <location>
        <position position="1224"/>
    </location>
</feature>
<dbReference type="Proteomes" id="UP000245942">
    <property type="component" value="Unassembled WGS sequence"/>
</dbReference>
<feature type="transmembrane region" description="Helical" evidence="6">
    <location>
        <begin position="367"/>
        <end position="388"/>
    </location>
</feature>
<dbReference type="InterPro" id="IPR052430">
    <property type="entry name" value="IVT-Associated"/>
</dbReference>
<dbReference type="Pfam" id="PF13515">
    <property type="entry name" value="FUSC_2"/>
    <property type="match status" value="1"/>
</dbReference>
<protein>
    <submittedName>
        <fullName evidence="9">Uncharacterized protein</fullName>
    </submittedName>
</protein>
<feature type="compositionally biased region" description="Polar residues" evidence="5">
    <location>
        <begin position="72"/>
        <end position="82"/>
    </location>
</feature>
<evidence type="ECO:0000256" key="6">
    <source>
        <dbReference type="SAM" id="Phobius"/>
    </source>
</evidence>
<feature type="transmembrane region" description="Helical" evidence="6">
    <location>
        <begin position="425"/>
        <end position="443"/>
    </location>
</feature>
<feature type="compositionally biased region" description="Basic and acidic residues" evidence="5">
    <location>
        <begin position="129"/>
        <end position="148"/>
    </location>
</feature>
<evidence type="ECO:0000256" key="3">
    <source>
        <dbReference type="ARBA" id="ARBA00022989"/>
    </source>
</evidence>
<dbReference type="InterPro" id="IPR049453">
    <property type="entry name" value="Memb_transporter_dom"/>
</dbReference>
<evidence type="ECO:0000256" key="5">
    <source>
        <dbReference type="SAM" id="MobiDB-lite"/>
    </source>
</evidence>
<sequence length="1224" mass="135948">MAASYSTFHNEDDDGGREPRDQAGPSSARPHTQTEETLNQWLSSPLVAAPRSRSLPRNGQAEHPSSHLWSHLRTSVNATSALRSAKTDREARRRNRRAAAESDASAGWVDSEGLGDFLPGSGRRRARNSRRESTNAESDAAKKAEEGPMRSWTPLAHYWQGQPAGKARRSVYGTPGESQSVAAGESGIHAAGSSISQTVNMSAPVVMEEPESLIDGNPAHIPRGENPLAYTDTKDLLDSESDSDSDSEDEEKETEGQPAGPRIHLLGGNRTGSATAGSATLSRLWSSTYSKLSHPSPLTKGVTKCVVAYFLASLFTYSPQISTFMAHLLPSHDHDDLVPFGNLHMIATVAVYFHPARTFGSMIEADIFAMGAFLFSMSLTFVSMLAAVKLHDLGHPHLSNLISVFVFLAGGMALVGYAKVKMGKPTFNTACSLIYVSTFTVVVKEGAVHLGEFETDKVWQVTLVIFAGTLVANLVCFTVWPQSATTNLHNDVSRVLDAYSTLLRILTRTFLLEDHANIHIRSSRVRAAIAAHHSAYTSMQKNLGEARYEAPFDPRIRGRVKLMQEAVDSLNRLGGHLQGLRSSCATQHETLEKNQREEDSSDASPSFKPFLNAIGPHMRSLVFTCSQSLQALEGATRKDATLEAFEELEADLIAAVRRFRHEQVAALKTMSTIEPTSDDASPLASMIDSARNGPTENDESIVVVFFFVFNLEELAQELTGLVKIMRLLSERAKEIRAQTWTQWLTGLFAFDRLRRAMRLPFRETHKPVPAPVTFPANQRHTPSTAHTPVARDRAQRLSYKLWSFGEFFKQRDVKFAIKTGFGCAILAAPAFMAETRPTFVEYKGQWALVSFMVVLSPTVGQSNQMSLHRIIGTIFGAVVAAAGYWLFEDNNVVLPFFGAIFSIPCFQYIVGKPHLASSGRFVLLTFNLTCLYSYNLRKTNVEVESVAFERTVAVIIGVVWATILNHLLWPNEARRELANGLSDLLFKLSWLYQCLVIAYSSEDPHLQERGRSVSRRPTAPSQLESQPLLEEYSPTIFFSTAHDSSFPTPLFQSLELHIQFQLVRLESLLAQTRHEPRLKGPFPIRQYREYLTACTDVLDKLHSMRCIISREEWRRVRQGWIVPCNVERREMVGNVLLFFHLLATSSTLKTPLPPYLPPAERSRQALLGKVRNLPLRIARRGPLSTSTTTTDTILLHSYLLAMHDLVANLEKLGVLSWEMFGVLG</sequence>
<organism evidence="9 10">
    <name type="scientific">Pseudomicrostroma glucosiphilum</name>
    <dbReference type="NCBI Taxonomy" id="1684307"/>
    <lineage>
        <taxon>Eukaryota</taxon>
        <taxon>Fungi</taxon>
        <taxon>Dikarya</taxon>
        <taxon>Basidiomycota</taxon>
        <taxon>Ustilaginomycotina</taxon>
        <taxon>Exobasidiomycetes</taxon>
        <taxon>Microstromatales</taxon>
        <taxon>Microstromatales incertae sedis</taxon>
        <taxon>Pseudomicrostroma</taxon>
    </lineage>
</organism>
<feature type="domain" description="DUF2421" evidence="7">
    <location>
        <begin position="1055"/>
        <end position="1157"/>
    </location>
</feature>
<dbReference type="PANTHER" id="PTHR47804:SF1">
    <property type="entry name" value="DUF2421 DOMAIN-CONTAINING PROTEIN"/>
    <property type="match status" value="1"/>
</dbReference>
<dbReference type="PANTHER" id="PTHR47804">
    <property type="entry name" value="60S RIBOSOMAL PROTEIN L19"/>
    <property type="match status" value="1"/>
</dbReference>
<gene>
    <name evidence="9" type="ORF">BCV69DRAFT_257516</name>
</gene>
<dbReference type="Pfam" id="PF10334">
    <property type="entry name" value="BRE4"/>
    <property type="match status" value="1"/>
</dbReference>
<keyword evidence="3 6" id="KW-1133">Transmembrane helix</keyword>
<keyword evidence="2 6" id="KW-0812">Transmembrane</keyword>
<dbReference type="InterPro" id="IPR018820">
    <property type="entry name" value="BRE4-related_DUF2421"/>
</dbReference>
<keyword evidence="10" id="KW-1185">Reference proteome</keyword>
<dbReference type="EMBL" id="KZ819323">
    <property type="protein sequence ID" value="PWN22584.1"/>
    <property type="molecule type" value="Genomic_DNA"/>
</dbReference>
<dbReference type="RefSeq" id="XP_025349744.1">
    <property type="nucleotide sequence ID" value="XM_025490629.1"/>
</dbReference>
<evidence type="ECO:0000259" key="7">
    <source>
        <dbReference type="Pfam" id="PF10334"/>
    </source>
</evidence>
<keyword evidence="4 6" id="KW-0472">Membrane</keyword>
<accession>A0A316UCM2</accession>
<feature type="region of interest" description="Disordered" evidence="5">
    <location>
        <begin position="235"/>
        <end position="275"/>
    </location>
</feature>
<name>A0A316UCM2_9BASI</name>
<feature type="region of interest" description="Disordered" evidence="5">
    <location>
        <begin position="1"/>
        <end position="184"/>
    </location>
</feature>
<feature type="compositionally biased region" description="Acidic residues" evidence="5">
    <location>
        <begin position="238"/>
        <end position="253"/>
    </location>
</feature>
<dbReference type="GO" id="GO:0016020">
    <property type="term" value="C:membrane"/>
    <property type="evidence" value="ECO:0007669"/>
    <property type="project" value="UniProtKB-SubCell"/>
</dbReference>
<feature type="transmembrane region" description="Helical" evidence="6">
    <location>
        <begin position="400"/>
        <end position="418"/>
    </location>
</feature>
<evidence type="ECO:0000256" key="2">
    <source>
        <dbReference type="ARBA" id="ARBA00022692"/>
    </source>
</evidence>
<feature type="transmembrane region" description="Helical" evidence="6">
    <location>
        <begin position="337"/>
        <end position="355"/>
    </location>
</feature>
<dbReference type="GeneID" id="37012363"/>
<evidence type="ECO:0000313" key="9">
    <source>
        <dbReference type="EMBL" id="PWN22584.1"/>
    </source>
</evidence>
<evidence type="ECO:0000313" key="10">
    <source>
        <dbReference type="Proteomes" id="UP000245942"/>
    </source>
</evidence>